<keyword evidence="5 7" id="KW-1133">Transmembrane helix</keyword>
<dbReference type="PANTHER" id="PTHR48022:SF37">
    <property type="entry name" value="MAJOR FACILITATOR SUPERFAMILY (MFS) PROFILE DOMAIN-CONTAINING PROTEIN-RELATED"/>
    <property type="match status" value="1"/>
</dbReference>
<reference evidence="9 10" key="1">
    <citation type="submission" date="2015-01" db="EMBL/GenBank/DDBJ databases">
        <title>The Genome Sequence of Fonsecaea pedrosoi CBS 271.37.</title>
        <authorList>
            <consortium name="The Broad Institute Genomics Platform"/>
            <person name="Cuomo C."/>
            <person name="de Hoog S."/>
            <person name="Gorbushina A."/>
            <person name="Stielow B."/>
            <person name="Teixiera M."/>
            <person name="Abouelleil A."/>
            <person name="Chapman S.B."/>
            <person name="Priest M."/>
            <person name="Young S.K."/>
            <person name="Wortman J."/>
            <person name="Nusbaum C."/>
            <person name="Birren B."/>
        </authorList>
    </citation>
    <scope>NUCLEOTIDE SEQUENCE [LARGE SCALE GENOMIC DNA]</scope>
    <source>
        <strain evidence="9 10">CBS 271.37</strain>
    </source>
</reference>
<evidence type="ECO:0000313" key="10">
    <source>
        <dbReference type="Proteomes" id="UP000053029"/>
    </source>
</evidence>
<dbReference type="VEuPathDB" id="FungiDB:Z517_03555"/>
<feature type="transmembrane region" description="Helical" evidence="7">
    <location>
        <begin position="166"/>
        <end position="189"/>
    </location>
</feature>
<feature type="transmembrane region" description="Helical" evidence="7">
    <location>
        <begin position="106"/>
        <end position="124"/>
    </location>
</feature>
<dbReference type="Gene3D" id="1.20.1250.20">
    <property type="entry name" value="MFS general substrate transporter like domains"/>
    <property type="match status" value="1"/>
</dbReference>
<keyword evidence="6 7" id="KW-0472">Membrane</keyword>
<evidence type="ECO:0000256" key="3">
    <source>
        <dbReference type="ARBA" id="ARBA00022448"/>
    </source>
</evidence>
<comment type="subcellular location">
    <subcellularLocation>
        <location evidence="1">Membrane</location>
        <topology evidence="1">Multi-pass membrane protein</topology>
    </subcellularLocation>
</comment>
<evidence type="ECO:0000256" key="6">
    <source>
        <dbReference type="ARBA" id="ARBA00023136"/>
    </source>
</evidence>
<accession>A0A0D2H097</accession>
<dbReference type="GO" id="GO:0016020">
    <property type="term" value="C:membrane"/>
    <property type="evidence" value="ECO:0007669"/>
    <property type="project" value="UniProtKB-SubCell"/>
</dbReference>
<dbReference type="HOGENOM" id="CLU_001265_30_13_1"/>
<name>A0A0D2H097_9EURO</name>
<evidence type="ECO:0000256" key="4">
    <source>
        <dbReference type="ARBA" id="ARBA00022692"/>
    </source>
</evidence>
<dbReference type="InterPro" id="IPR003663">
    <property type="entry name" value="Sugar/inositol_transpt"/>
</dbReference>
<evidence type="ECO:0000313" key="9">
    <source>
        <dbReference type="EMBL" id="KIW84305.1"/>
    </source>
</evidence>
<evidence type="ECO:0000256" key="5">
    <source>
        <dbReference type="ARBA" id="ARBA00022989"/>
    </source>
</evidence>
<dbReference type="SUPFAM" id="SSF103473">
    <property type="entry name" value="MFS general substrate transporter"/>
    <property type="match status" value="1"/>
</dbReference>
<dbReference type="RefSeq" id="XP_013288113.1">
    <property type="nucleotide sequence ID" value="XM_013432659.1"/>
</dbReference>
<proteinExistence type="inferred from homology"/>
<evidence type="ECO:0000259" key="8">
    <source>
        <dbReference type="PROSITE" id="PS50850"/>
    </source>
</evidence>
<dbReference type="PANTHER" id="PTHR48022">
    <property type="entry name" value="PLASTIDIC GLUCOSE TRANSPORTER 4"/>
    <property type="match status" value="1"/>
</dbReference>
<evidence type="ECO:0000256" key="7">
    <source>
        <dbReference type="SAM" id="Phobius"/>
    </source>
</evidence>
<feature type="transmembrane region" description="Helical" evidence="7">
    <location>
        <begin position="387"/>
        <end position="407"/>
    </location>
</feature>
<dbReference type="PROSITE" id="PS00217">
    <property type="entry name" value="SUGAR_TRANSPORT_2"/>
    <property type="match status" value="1"/>
</dbReference>
<sequence>MNKYQILCIGYVTFGSIFYGYDSEGVTTSILGYPHFLEYFHLNATTIGAFNSAYFAGAFVGCMINWYLPNKIGRLRTIQGACTVSLLGIALQTGATTFPIFCGGRVVGGIASGIMFSLCPTYASEISPPEIRGFVGGIYAVNVNASYMFTEWIGLAFSFIDSDVSWRLLLGLQLVPAVAMIIGSFWMPFSPRWLILKGRYDEALVVLKRMHGDMRDEHFYLREFHQIKSQIELDKAERLGVRSILSRKSYLRRIGLIVGLTVFQQLTGVNAIQSYQVQVYHSLGFSNVLSLVLTGVYGTVATFSAVMAMCFCDRIGRRGLLFVAYGLICPSSLVLVILWSQFEASGNTQTGFGIGVVICVYIFSLGLSGPLNTFWPTYTAEILPTSIRSFGVATSYLIFNGFTIVLVQCTPLALAAISWRFFLIFLICNFIAVVFFYFACPETAKKTLEEIEALFGDEVAETLEDAEKHVGEIQAPTVTWVETKGEGQESIRPA</sequence>
<dbReference type="InterPro" id="IPR036259">
    <property type="entry name" value="MFS_trans_sf"/>
</dbReference>
<dbReference type="InterPro" id="IPR050360">
    <property type="entry name" value="MFS_Sugar_Transporters"/>
</dbReference>
<dbReference type="Pfam" id="PF00083">
    <property type="entry name" value="Sugar_tr"/>
    <property type="match status" value="1"/>
</dbReference>
<keyword evidence="10" id="KW-1185">Reference proteome</keyword>
<dbReference type="OrthoDB" id="6133115at2759"/>
<feature type="domain" description="Major facilitator superfamily (MFS) profile" evidence="8">
    <location>
        <begin position="8"/>
        <end position="444"/>
    </location>
</feature>
<keyword evidence="4 7" id="KW-0812">Transmembrane</keyword>
<dbReference type="AlphaFoldDB" id="A0A0D2H097"/>
<feature type="transmembrane region" description="Helical" evidence="7">
    <location>
        <begin position="419"/>
        <end position="440"/>
    </location>
</feature>
<dbReference type="InterPro" id="IPR020846">
    <property type="entry name" value="MFS_dom"/>
</dbReference>
<organism evidence="9 10">
    <name type="scientific">Fonsecaea pedrosoi CBS 271.37</name>
    <dbReference type="NCBI Taxonomy" id="1442368"/>
    <lineage>
        <taxon>Eukaryota</taxon>
        <taxon>Fungi</taxon>
        <taxon>Dikarya</taxon>
        <taxon>Ascomycota</taxon>
        <taxon>Pezizomycotina</taxon>
        <taxon>Eurotiomycetes</taxon>
        <taxon>Chaetothyriomycetidae</taxon>
        <taxon>Chaetothyriales</taxon>
        <taxon>Herpotrichiellaceae</taxon>
        <taxon>Fonsecaea</taxon>
    </lineage>
</organism>
<feature type="transmembrane region" description="Helical" evidence="7">
    <location>
        <begin position="352"/>
        <end position="375"/>
    </location>
</feature>
<dbReference type="PROSITE" id="PS50850">
    <property type="entry name" value="MFS"/>
    <property type="match status" value="1"/>
</dbReference>
<keyword evidence="3" id="KW-0813">Transport</keyword>
<feature type="transmembrane region" description="Helical" evidence="7">
    <location>
        <begin position="47"/>
        <end position="68"/>
    </location>
</feature>
<evidence type="ECO:0000256" key="2">
    <source>
        <dbReference type="ARBA" id="ARBA00010992"/>
    </source>
</evidence>
<dbReference type="GeneID" id="25303045"/>
<protein>
    <recommendedName>
        <fullName evidence="8">Major facilitator superfamily (MFS) profile domain-containing protein</fullName>
    </recommendedName>
</protein>
<feature type="transmembrane region" description="Helical" evidence="7">
    <location>
        <begin position="319"/>
        <end position="340"/>
    </location>
</feature>
<dbReference type="InterPro" id="IPR005828">
    <property type="entry name" value="MFS_sugar_transport-like"/>
</dbReference>
<dbReference type="EMBL" id="KN846970">
    <property type="protein sequence ID" value="KIW84305.1"/>
    <property type="molecule type" value="Genomic_DNA"/>
</dbReference>
<dbReference type="PRINTS" id="PR00171">
    <property type="entry name" value="SUGRTRNSPORT"/>
</dbReference>
<dbReference type="InterPro" id="IPR005829">
    <property type="entry name" value="Sugar_transporter_CS"/>
</dbReference>
<dbReference type="Proteomes" id="UP000053029">
    <property type="component" value="Unassembled WGS sequence"/>
</dbReference>
<comment type="similarity">
    <text evidence="2">Belongs to the major facilitator superfamily. Sugar transporter (TC 2.A.1.1) family.</text>
</comment>
<feature type="transmembrane region" description="Helical" evidence="7">
    <location>
        <begin position="288"/>
        <end position="312"/>
    </location>
</feature>
<evidence type="ECO:0000256" key="1">
    <source>
        <dbReference type="ARBA" id="ARBA00004141"/>
    </source>
</evidence>
<dbReference type="GO" id="GO:0005351">
    <property type="term" value="F:carbohydrate:proton symporter activity"/>
    <property type="evidence" value="ECO:0007669"/>
    <property type="project" value="TreeGrafter"/>
</dbReference>
<feature type="transmembrane region" description="Helical" evidence="7">
    <location>
        <begin position="136"/>
        <end position="160"/>
    </location>
</feature>
<gene>
    <name evidence="9" type="ORF">Z517_03555</name>
</gene>